<dbReference type="Proteomes" id="UP000439113">
    <property type="component" value="Unassembled WGS sequence"/>
</dbReference>
<gene>
    <name evidence="2" type="ORF">GJ654_15065</name>
</gene>
<proteinExistence type="predicted"/>
<dbReference type="PIRSF" id="PIRSF032817">
    <property type="entry name" value="UCP032817"/>
    <property type="match status" value="1"/>
</dbReference>
<organism evidence="2 3">
    <name type="scientific">Rhodoblastus acidophilus</name>
    <name type="common">Rhodopseudomonas acidophila</name>
    <dbReference type="NCBI Taxonomy" id="1074"/>
    <lineage>
        <taxon>Bacteria</taxon>
        <taxon>Pseudomonadati</taxon>
        <taxon>Pseudomonadota</taxon>
        <taxon>Alphaproteobacteria</taxon>
        <taxon>Hyphomicrobiales</taxon>
        <taxon>Rhodoblastaceae</taxon>
        <taxon>Rhodoblastus</taxon>
    </lineage>
</organism>
<evidence type="ECO:0000256" key="1">
    <source>
        <dbReference type="SAM" id="MobiDB-lite"/>
    </source>
</evidence>
<sequence length="230" mass="24656">MVVAGVVGVLAFSALVYWAITRRIRRRDFIDDFGWPPGLIDRFRKRRPGLSPADVARVELGLRQFFRAYLSGGRAYVAMPSQVVDDLWHEFILFTRAYQDFCQKAFGGFLHHTPALALKPAQRESNAGLRRVWSACCAEEAINPRKPDRLPLLFALDAQLRIADGFRYSTDCRALRDRGVASAYCGGDFSDSSVDGTTSGLGGGDGDGHGGGDGGGDGGSSCGGGCGGGD</sequence>
<name>A0A6N8DPS8_RHOAC</name>
<dbReference type="EMBL" id="WNKS01000015">
    <property type="protein sequence ID" value="MTV32308.1"/>
    <property type="molecule type" value="Genomic_DNA"/>
</dbReference>
<accession>A0A6N8DPS8</accession>
<evidence type="ECO:0000313" key="2">
    <source>
        <dbReference type="EMBL" id="MTV32308.1"/>
    </source>
</evidence>
<dbReference type="OrthoDB" id="196672at2"/>
<comment type="caution">
    <text evidence="2">The sequence shown here is derived from an EMBL/GenBank/DDBJ whole genome shotgun (WGS) entry which is preliminary data.</text>
</comment>
<feature type="compositionally biased region" description="Gly residues" evidence="1">
    <location>
        <begin position="199"/>
        <end position="230"/>
    </location>
</feature>
<feature type="region of interest" description="Disordered" evidence="1">
    <location>
        <begin position="196"/>
        <end position="230"/>
    </location>
</feature>
<reference evidence="2 3" key="1">
    <citation type="submission" date="2019-11" db="EMBL/GenBank/DDBJ databases">
        <title>Whole-genome sequence of a Rhodoblastus acidophilus DSM 142.</title>
        <authorList>
            <person name="Kyndt J.A."/>
            <person name="Meyer T.E."/>
        </authorList>
    </citation>
    <scope>NUCLEOTIDE SEQUENCE [LARGE SCALE GENOMIC DNA]</scope>
    <source>
        <strain evidence="2 3">DSM 142</strain>
    </source>
</reference>
<dbReference type="AlphaFoldDB" id="A0A6N8DPS8"/>
<evidence type="ECO:0000313" key="3">
    <source>
        <dbReference type="Proteomes" id="UP000439113"/>
    </source>
</evidence>
<dbReference type="InterPro" id="IPR017008">
    <property type="entry name" value="UCP032817-like"/>
</dbReference>
<protein>
    <submittedName>
        <fullName evidence="2">Uncharacterized protein</fullName>
    </submittedName>
</protein>